<evidence type="ECO:0000313" key="2">
    <source>
        <dbReference type="Proteomes" id="UP001549164"/>
    </source>
</evidence>
<dbReference type="EMBL" id="JBEPLY010000011">
    <property type="protein sequence ID" value="MET3601138.1"/>
    <property type="molecule type" value="Genomic_DNA"/>
</dbReference>
<organism evidence="1 2">
    <name type="scientific">Martelella mangrovi</name>
    <dbReference type="NCBI Taxonomy" id="1397477"/>
    <lineage>
        <taxon>Bacteria</taxon>
        <taxon>Pseudomonadati</taxon>
        <taxon>Pseudomonadota</taxon>
        <taxon>Alphaproteobacteria</taxon>
        <taxon>Hyphomicrobiales</taxon>
        <taxon>Aurantimonadaceae</taxon>
        <taxon>Martelella</taxon>
    </lineage>
</organism>
<comment type="caution">
    <text evidence="1">The sequence shown here is derived from an EMBL/GenBank/DDBJ whole genome shotgun (WGS) entry which is preliminary data.</text>
</comment>
<proteinExistence type="predicted"/>
<gene>
    <name evidence="1" type="ORF">ABID12_003089</name>
</gene>
<evidence type="ECO:0000313" key="1">
    <source>
        <dbReference type="EMBL" id="MET3601138.1"/>
    </source>
</evidence>
<accession>A0ABV2IDZ3</accession>
<keyword evidence="2" id="KW-1185">Reference proteome</keyword>
<protein>
    <submittedName>
        <fullName evidence="1">Uncharacterized protein</fullName>
    </submittedName>
</protein>
<dbReference type="Proteomes" id="UP001549164">
    <property type="component" value="Unassembled WGS sequence"/>
</dbReference>
<name>A0ABV2IDZ3_9HYPH</name>
<sequence>MNDGYKPEGLHHRMKRPAAKAECGVPVRIFDRKNPERLLGFLCKRPSASVKGGVFWMAISRAPTRYLYEDVDEFSLSSVLHVKFQIAYRDTEEGWMREAVLQTDEALETLKRLPDFRFPGETGCEARMRQGYFG</sequence>
<reference evidence="1 2" key="1">
    <citation type="submission" date="2024-06" db="EMBL/GenBank/DDBJ databases">
        <title>Genomic Encyclopedia of Type Strains, Phase IV (KMG-IV): sequencing the most valuable type-strain genomes for metagenomic binning, comparative biology and taxonomic classification.</title>
        <authorList>
            <person name="Goeker M."/>
        </authorList>
    </citation>
    <scope>NUCLEOTIDE SEQUENCE [LARGE SCALE GENOMIC DNA]</scope>
    <source>
        <strain evidence="1 2">DSM 28102</strain>
    </source>
</reference>